<dbReference type="Proteomes" id="UP000809243">
    <property type="component" value="Unassembled WGS sequence"/>
</dbReference>
<keyword evidence="1" id="KW-0812">Transmembrane</keyword>
<organism evidence="2 3">
    <name type="scientific">Candidatus Iainarchaeum sp</name>
    <dbReference type="NCBI Taxonomy" id="3101447"/>
    <lineage>
        <taxon>Archaea</taxon>
        <taxon>Candidatus Iainarchaeota</taxon>
        <taxon>Candidatus Iainarchaeia</taxon>
        <taxon>Candidatus Iainarchaeales</taxon>
        <taxon>Candidatus Iainarchaeaceae</taxon>
        <taxon>Candidatus Iainarchaeum</taxon>
    </lineage>
</organism>
<accession>A0A939C779</accession>
<reference evidence="2" key="1">
    <citation type="submission" date="2021-01" db="EMBL/GenBank/DDBJ databases">
        <title>Active Sulfur Cycling in an Early Earth Analoge.</title>
        <authorList>
            <person name="Hahn C.R."/>
            <person name="Youssef N.H."/>
            <person name="Elshahed M."/>
        </authorList>
    </citation>
    <scope>NUCLEOTIDE SEQUENCE</scope>
    <source>
        <strain evidence="2">Zod_Metabat.1151</strain>
    </source>
</reference>
<evidence type="ECO:0000256" key="1">
    <source>
        <dbReference type="SAM" id="Phobius"/>
    </source>
</evidence>
<name>A0A939C779_9ARCH</name>
<keyword evidence="1" id="KW-1133">Transmembrane helix</keyword>
<gene>
    <name evidence="2" type="ORF">JW744_02785</name>
</gene>
<sequence>MFLGNPVFPISFKLEEVTTLIEETLQKKSWQQFEVAALKLILNPFYVFYYDAAFEEQKEGKSIVKKTKRGRLALDAVTGQLDRQMGKEIPAEKELQRELPDEYPVEVKEALFNEQEARDIAVLKTAEEISASKENVILSAFKMVYYPMWIASITAGEKNHNMEISGVTGRIFGEETVPERQKGFVEISRETLGELKKPGAWLAYSKEIAATGIGKLSGKGEKKVKGGIKLQGILRKPSMWLTIGLVIILAIVVLYL</sequence>
<comment type="caution">
    <text evidence="2">The sequence shown here is derived from an EMBL/GenBank/DDBJ whole genome shotgun (WGS) entry which is preliminary data.</text>
</comment>
<evidence type="ECO:0000313" key="2">
    <source>
        <dbReference type="EMBL" id="MBN2067369.1"/>
    </source>
</evidence>
<evidence type="ECO:0000313" key="3">
    <source>
        <dbReference type="Proteomes" id="UP000809243"/>
    </source>
</evidence>
<feature type="transmembrane region" description="Helical" evidence="1">
    <location>
        <begin position="238"/>
        <end position="255"/>
    </location>
</feature>
<protein>
    <submittedName>
        <fullName evidence="2">Uncharacterized protein</fullName>
    </submittedName>
</protein>
<keyword evidence="1" id="KW-0472">Membrane</keyword>
<proteinExistence type="predicted"/>
<dbReference type="EMBL" id="JAFGDB010000044">
    <property type="protein sequence ID" value="MBN2067369.1"/>
    <property type="molecule type" value="Genomic_DNA"/>
</dbReference>
<dbReference type="AlphaFoldDB" id="A0A939C779"/>